<sequence>MQEADAAGSLCSSRATQRLWIAGPCTAARCAEVVIRGMVVEEGEGLASVLFLVRIGEALLLLIGREFNISRISQFFPVFFKSMKFL</sequence>
<gene>
    <name evidence="1" type="ORF">Taro_025341</name>
</gene>
<reference evidence="1" key="1">
    <citation type="submission" date="2017-07" db="EMBL/GenBank/DDBJ databases">
        <title>Taro Niue Genome Assembly and Annotation.</title>
        <authorList>
            <person name="Atibalentja N."/>
            <person name="Keating K."/>
            <person name="Fields C.J."/>
        </authorList>
    </citation>
    <scope>NUCLEOTIDE SEQUENCE</scope>
    <source>
        <strain evidence="1">Niue_2</strain>
        <tissue evidence="1">Leaf</tissue>
    </source>
</reference>
<comment type="caution">
    <text evidence="1">The sequence shown here is derived from an EMBL/GenBank/DDBJ whole genome shotgun (WGS) entry which is preliminary data.</text>
</comment>
<organism evidence="1 2">
    <name type="scientific">Colocasia esculenta</name>
    <name type="common">Wild taro</name>
    <name type="synonym">Arum esculentum</name>
    <dbReference type="NCBI Taxonomy" id="4460"/>
    <lineage>
        <taxon>Eukaryota</taxon>
        <taxon>Viridiplantae</taxon>
        <taxon>Streptophyta</taxon>
        <taxon>Embryophyta</taxon>
        <taxon>Tracheophyta</taxon>
        <taxon>Spermatophyta</taxon>
        <taxon>Magnoliopsida</taxon>
        <taxon>Liliopsida</taxon>
        <taxon>Araceae</taxon>
        <taxon>Aroideae</taxon>
        <taxon>Colocasieae</taxon>
        <taxon>Colocasia</taxon>
    </lineage>
</organism>
<dbReference type="EMBL" id="NMUH01001477">
    <property type="protein sequence ID" value="MQL92713.1"/>
    <property type="molecule type" value="Genomic_DNA"/>
</dbReference>
<accession>A0A843VK89</accession>
<proteinExistence type="predicted"/>
<evidence type="ECO:0000313" key="1">
    <source>
        <dbReference type="EMBL" id="MQL92713.1"/>
    </source>
</evidence>
<evidence type="ECO:0000313" key="2">
    <source>
        <dbReference type="Proteomes" id="UP000652761"/>
    </source>
</evidence>
<name>A0A843VK89_COLES</name>
<protein>
    <submittedName>
        <fullName evidence="1">Uncharacterized protein</fullName>
    </submittedName>
</protein>
<dbReference type="Proteomes" id="UP000652761">
    <property type="component" value="Unassembled WGS sequence"/>
</dbReference>
<keyword evidence="2" id="KW-1185">Reference proteome</keyword>
<dbReference type="AlphaFoldDB" id="A0A843VK89"/>